<feature type="domain" description="DUF1990" evidence="1">
    <location>
        <begin position="113"/>
        <end position="212"/>
    </location>
</feature>
<name>A0AA41XEP5_9MICO</name>
<sequence>MSALPAPRQAVDAPLSYAAIGATQAADLLYFPPKGFRPMEARARIGSGAERFEAASARLMAWGVQRGAGISVGDIQLPTPTETDYVGLVFDSVGNPIAPRDTHPEQAYGEDGTPLVSPGTTAVLSIKAFGLVVKAPVRVVYLVEEPGRRGFAYGTLPGHPESGEESFVVERRQDDSVWIVIRAFSRPSTWYYRLGYPVLRFMQARATRRYLRSLSPARGL</sequence>
<dbReference type="Pfam" id="PF09348">
    <property type="entry name" value="DUF1990"/>
    <property type="match status" value="2"/>
</dbReference>
<dbReference type="Proteomes" id="UP001165587">
    <property type="component" value="Unassembled WGS sequence"/>
</dbReference>
<dbReference type="InterPro" id="IPR014457">
    <property type="entry name" value="UCP010260"/>
</dbReference>
<organism evidence="2 3">
    <name type="scientific">Herbiconiux oxytropis</name>
    <dbReference type="NCBI Taxonomy" id="2970915"/>
    <lineage>
        <taxon>Bacteria</taxon>
        <taxon>Bacillati</taxon>
        <taxon>Actinomycetota</taxon>
        <taxon>Actinomycetes</taxon>
        <taxon>Micrococcales</taxon>
        <taxon>Microbacteriaceae</taxon>
        <taxon>Herbiconiux</taxon>
    </lineage>
</organism>
<evidence type="ECO:0000259" key="1">
    <source>
        <dbReference type="Pfam" id="PF09348"/>
    </source>
</evidence>
<dbReference type="RefSeq" id="WP_259524744.1">
    <property type="nucleotide sequence ID" value="NZ_JANLCK010000001.1"/>
</dbReference>
<accession>A0AA41XEP5</accession>
<dbReference type="InterPro" id="IPR018960">
    <property type="entry name" value="DUF1990"/>
</dbReference>
<gene>
    <name evidence="2" type="ORF">N1028_00260</name>
</gene>
<evidence type="ECO:0000313" key="3">
    <source>
        <dbReference type="Proteomes" id="UP001165587"/>
    </source>
</evidence>
<keyword evidence="3" id="KW-1185">Reference proteome</keyword>
<evidence type="ECO:0000313" key="2">
    <source>
        <dbReference type="EMBL" id="MCS5724323.1"/>
    </source>
</evidence>
<dbReference type="PANTHER" id="PTHR34202:SF1">
    <property type="entry name" value="UPF0548 PROTEIN"/>
    <property type="match status" value="1"/>
</dbReference>
<dbReference type="AlphaFoldDB" id="A0AA41XEP5"/>
<dbReference type="EMBL" id="JANLCK010000001">
    <property type="protein sequence ID" value="MCS5724323.1"/>
    <property type="molecule type" value="Genomic_DNA"/>
</dbReference>
<feature type="domain" description="DUF1990" evidence="1">
    <location>
        <begin position="17"/>
        <end position="76"/>
    </location>
</feature>
<dbReference type="PIRSF" id="PIRSF010260">
    <property type="entry name" value="UCP010260"/>
    <property type="match status" value="1"/>
</dbReference>
<protein>
    <submittedName>
        <fullName evidence="2">DUF1990 domain-containing protein</fullName>
    </submittedName>
</protein>
<dbReference type="PANTHER" id="PTHR34202">
    <property type="entry name" value="UPF0548 PROTEIN"/>
    <property type="match status" value="1"/>
</dbReference>
<reference evidence="2" key="1">
    <citation type="submission" date="2022-08" db="EMBL/GenBank/DDBJ databases">
        <authorList>
            <person name="Deng Y."/>
            <person name="Han X.-F."/>
            <person name="Zhang Y.-Q."/>
        </authorList>
    </citation>
    <scope>NUCLEOTIDE SEQUENCE</scope>
    <source>
        <strain evidence="2">CPCC 203407</strain>
    </source>
</reference>
<comment type="caution">
    <text evidence="2">The sequence shown here is derived from an EMBL/GenBank/DDBJ whole genome shotgun (WGS) entry which is preliminary data.</text>
</comment>
<proteinExistence type="predicted"/>